<dbReference type="Proteomes" id="UP001295444">
    <property type="component" value="Chromosome 06"/>
</dbReference>
<dbReference type="EMBL" id="OW240917">
    <property type="protein sequence ID" value="CAH2300648.1"/>
    <property type="molecule type" value="Genomic_DNA"/>
</dbReference>
<keyword evidence="1" id="KW-0677">Repeat</keyword>
<dbReference type="GO" id="GO:0005930">
    <property type="term" value="C:axoneme"/>
    <property type="evidence" value="ECO:0007669"/>
    <property type="project" value="TreeGrafter"/>
</dbReference>
<dbReference type="Pfam" id="PF23743">
    <property type="entry name" value="Beta-prop_BBS7"/>
    <property type="match status" value="1"/>
</dbReference>
<reference evidence="5" key="1">
    <citation type="submission" date="2022-03" db="EMBL/GenBank/DDBJ databases">
        <authorList>
            <person name="Alioto T."/>
            <person name="Alioto T."/>
            <person name="Gomez Garrido J."/>
        </authorList>
    </citation>
    <scope>NUCLEOTIDE SEQUENCE</scope>
</reference>
<dbReference type="GO" id="GO:0034464">
    <property type="term" value="C:BBSome"/>
    <property type="evidence" value="ECO:0007669"/>
    <property type="project" value="TreeGrafter"/>
</dbReference>
<evidence type="ECO:0000313" key="6">
    <source>
        <dbReference type="Proteomes" id="UP001295444"/>
    </source>
</evidence>
<dbReference type="GO" id="GO:0060271">
    <property type="term" value="P:cilium assembly"/>
    <property type="evidence" value="ECO:0007669"/>
    <property type="project" value="TreeGrafter"/>
</dbReference>
<feature type="domain" description="BBS7 beta-propeller" evidence="4">
    <location>
        <begin position="21"/>
        <end position="319"/>
    </location>
</feature>
<organism evidence="5 6">
    <name type="scientific">Pelobates cultripes</name>
    <name type="common">Western spadefoot toad</name>
    <dbReference type="NCBI Taxonomy" id="61616"/>
    <lineage>
        <taxon>Eukaryota</taxon>
        <taxon>Metazoa</taxon>
        <taxon>Chordata</taxon>
        <taxon>Craniata</taxon>
        <taxon>Vertebrata</taxon>
        <taxon>Euteleostomi</taxon>
        <taxon>Amphibia</taxon>
        <taxon>Batrachia</taxon>
        <taxon>Anura</taxon>
        <taxon>Pelobatoidea</taxon>
        <taxon>Pelobatidae</taxon>
        <taxon>Pelobates</taxon>
    </lineage>
</organism>
<accession>A0AAD1WDV7</accession>
<feature type="domain" description="BBS7 GAE" evidence="3">
    <location>
        <begin position="377"/>
        <end position="486"/>
    </location>
</feature>
<dbReference type="PANTHER" id="PTHR16074:SF4">
    <property type="entry name" value="BARDET-BIEDL SYNDROME 7 PROTEIN"/>
    <property type="match status" value="1"/>
</dbReference>
<proteinExistence type="predicted"/>
<evidence type="ECO:0000256" key="2">
    <source>
        <dbReference type="SAM" id="Coils"/>
    </source>
</evidence>
<dbReference type="PANTHER" id="PTHR16074">
    <property type="entry name" value="BARDET-BIEDL SYNDROME 7 PROTEIN"/>
    <property type="match status" value="1"/>
</dbReference>
<evidence type="ECO:0000259" key="4">
    <source>
        <dbReference type="Pfam" id="PF23743"/>
    </source>
</evidence>
<keyword evidence="2" id="KW-0175">Coiled coil</keyword>
<dbReference type="InterPro" id="IPR036322">
    <property type="entry name" value="WD40_repeat_dom_sf"/>
</dbReference>
<name>A0AAD1WDV7_PELCU</name>
<evidence type="ECO:0000259" key="3">
    <source>
        <dbReference type="Pfam" id="PF23360"/>
    </source>
</evidence>
<dbReference type="InterPro" id="IPR056332">
    <property type="entry name" value="Beta-prop_BBS7"/>
</dbReference>
<dbReference type="AlphaFoldDB" id="A0AAD1WDV7"/>
<evidence type="ECO:0000256" key="1">
    <source>
        <dbReference type="ARBA" id="ARBA00022737"/>
    </source>
</evidence>
<sequence length="517" mass="57381">MELQLNRMDYLQVGVTSQKTMKLLPTSGRRATQKVVIGDQDGIVTCFGIKKSEAVPVFKTLPGQKISRLELGGALGTVQEKVFVAAGSEVRGFTKRGKQFLSFETNLTESIKAMHISGSDLFLCASYIYNHYCDCKDQHYYLSGDKISDVICLPVEKLERITPILACQDRVLRALQGSELLYEVEVPGAPSVLTLNDGNGGESGEEILYGTSDGKIGLIQITKNLPVPKWEIFNEKKRGGVLCIDNFDILGDGVKDLLIGRDDGSVEVYGYDSANEPVLCFEHALTESITSIQGGCVGKDGYDEIVLATYSGWVTGLTTEPVYKEAGPGEDIKISQEMQNKIASLRSELEQLQFKVLQERERYQQSSQSSTAVSAVPVFSVNDKFTLNRDDASYSLILEVQMAIDNVLIQSDVPVDLLDVDKNSAIVSFSICDTETNGNFLLATYRCQANTTWMELKLRSIEGQYGTLQAYITPRIQPKACQIRQYQIKPLSLHQRTHVIDESRYTTKIKDIKLCCF</sequence>
<dbReference type="GO" id="GO:0036064">
    <property type="term" value="C:ciliary basal body"/>
    <property type="evidence" value="ECO:0007669"/>
    <property type="project" value="TreeGrafter"/>
</dbReference>
<dbReference type="SUPFAM" id="SSF50978">
    <property type="entry name" value="WD40 repeat-like"/>
    <property type="match status" value="1"/>
</dbReference>
<dbReference type="InterPro" id="IPR056334">
    <property type="entry name" value="BBS7_GAE_dom"/>
</dbReference>
<dbReference type="GO" id="GO:0008104">
    <property type="term" value="P:intracellular protein localization"/>
    <property type="evidence" value="ECO:0007669"/>
    <property type="project" value="TreeGrafter"/>
</dbReference>
<keyword evidence="6" id="KW-1185">Reference proteome</keyword>
<evidence type="ECO:0000313" key="5">
    <source>
        <dbReference type="EMBL" id="CAH2300648.1"/>
    </source>
</evidence>
<protein>
    <submittedName>
        <fullName evidence="5">Bardet-Biedl syndrome 7</fullName>
    </submittedName>
</protein>
<gene>
    <name evidence="5" type="ORF">PECUL_23A010824</name>
</gene>
<dbReference type="Pfam" id="PF23360">
    <property type="entry name" value="BBS7_GAE"/>
    <property type="match status" value="1"/>
</dbReference>
<dbReference type="GO" id="GO:0016020">
    <property type="term" value="C:membrane"/>
    <property type="evidence" value="ECO:0007669"/>
    <property type="project" value="TreeGrafter"/>
</dbReference>
<dbReference type="GO" id="GO:0043005">
    <property type="term" value="C:neuron projection"/>
    <property type="evidence" value="ECO:0007669"/>
    <property type="project" value="TreeGrafter"/>
</dbReference>
<feature type="coiled-coil region" evidence="2">
    <location>
        <begin position="335"/>
        <end position="362"/>
    </location>
</feature>